<sequence length="1097" mass="119405">MSSFALAVVLLLLHLANDGGGGGSGGGPSSVTSAFVVEPTADSDWVVLHSPPHNRDGGHHDDDYGDLVVPNIDNLLPPANFQQQQPSMAPSVGGGELGGSSSSGSWRTNIRQTVSVFEPTTTTTQQQQQQQQQQQSGSLLPIIRIQQPTPPPQPPSSYFTISALPSSASASSPYHSNPDGSNTPPTDCRRVIDNVFQLPQCRRVGVAKICPTDSEIFRYLLLVASNYQAVASADSAERLIPVVRHIALLYSDSGRDSSTLRNTTLMDHLIVAARGTMGTLDGRSAQHVLIAMRPLLIPDNRGVDFVDIERGEAYLPTIPTDLALQMDLGVDAVAQLRDSMGEDSIAVMLSMIRLVGRALDRPDYARFWKRMRKFLLDLEGEPGGEGAKTLARNIATLQVQASSGGDLSAFITEAFAPGFIDFLIATNFTTVSGAMIAPFSRPFLEGTGATLDADDFDMLLDITRKVLVASDPAAVASLAASVQRRASSMQVSAGRDALQVVEAQILNMMTMAQMLAVNHDESLFATTMQDVFEPLVFGLVGDAPAQGMEDLQLQEGARLLASMLDAVLTLYESDYASVVSPETMDLLLRMLHAVALRLDTLTSTDLDVIRSLVVNTSGSLNGALLEATLCLSPITKMMTTNVRNMRSIVTASSAVLVALLAVVVMLSAVSGVSADSSTTTTYETTKYVDEYKSGYYGDEYKSGYYPKYKWWAPWTWKYSSNKYNDNKYDSGYDSGYSKYGSGYSKYGSGYSKYDSGYGYSKYDSKYGVGPYYGKQYEQDEHYPCDTFYPKPKWYSPFTWKYRKYAKFDYYSGPCEVKKEEHCLPFWGKDLPHDASEATWYTVTHASGGGGCHGGAKNGCSTADMGGDASTGGDARLVSFGFLTSQPQGPILMDPQPRPLYETHYFYAKSEAHGLTFTLTNYYNNNEKLVCAIDDISRKSAICTMAGYFGGSYSTIASKKCILTFKTHQKGGKCIPHHMKLDCGKPPLPGGDPSAITVASFPCIESSQQVEFNFAIRELPNLEEVRFANWVTGPDSLFKFEDPFNEGSLTSIYAPRVQGNPNLVVNIDGNPVLTTVDLSALKEAREINVRLTLTFCIP</sequence>
<feature type="chain" id="PRO_5032878605" evidence="2">
    <location>
        <begin position="22"/>
        <end position="1097"/>
    </location>
</feature>
<dbReference type="EMBL" id="BNJQ01000028">
    <property type="protein sequence ID" value="GHP10298.1"/>
    <property type="molecule type" value="Genomic_DNA"/>
</dbReference>
<feature type="signal peptide" evidence="2">
    <location>
        <begin position="1"/>
        <end position="21"/>
    </location>
</feature>
<gene>
    <name evidence="3" type="ORF">PPROV_000902900</name>
</gene>
<evidence type="ECO:0000256" key="2">
    <source>
        <dbReference type="SAM" id="SignalP"/>
    </source>
</evidence>
<protein>
    <submittedName>
        <fullName evidence="3">Uncharacterized protein</fullName>
    </submittedName>
</protein>
<dbReference type="AlphaFoldDB" id="A0A830HTI8"/>
<keyword evidence="2" id="KW-0732">Signal</keyword>
<feature type="region of interest" description="Disordered" evidence="1">
    <location>
        <begin position="169"/>
        <end position="188"/>
    </location>
</feature>
<feature type="region of interest" description="Disordered" evidence="1">
    <location>
        <begin position="77"/>
        <end position="107"/>
    </location>
</feature>
<dbReference type="Proteomes" id="UP000660262">
    <property type="component" value="Unassembled WGS sequence"/>
</dbReference>
<name>A0A830HTI8_9CHLO</name>
<feature type="compositionally biased region" description="Low complexity" evidence="1">
    <location>
        <begin position="169"/>
        <end position="178"/>
    </location>
</feature>
<comment type="caution">
    <text evidence="3">The sequence shown here is derived from an EMBL/GenBank/DDBJ whole genome shotgun (WGS) entry which is preliminary data.</text>
</comment>
<evidence type="ECO:0000256" key="1">
    <source>
        <dbReference type="SAM" id="MobiDB-lite"/>
    </source>
</evidence>
<evidence type="ECO:0000313" key="4">
    <source>
        <dbReference type="Proteomes" id="UP000660262"/>
    </source>
</evidence>
<reference evidence="3" key="1">
    <citation type="submission" date="2020-10" db="EMBL/GenBank/DDBJ databases">
        <title>Unveiling of a novel bifunctional photoreceptor, Dualchrome1, isolated from a cosmopolitan green alga.</title>
        <authorList>
            <person name="Suzuki S."/>
            <person name="Kawachi M."/>
        </authorList>
    </citation>
    <scope>NUCLEOTIDE SEQUENCE</scope>
    <source>
        <strain evidence="3">NIES 2893</strain>
    </source>
</reference>
<organism evidence="3 4">
    <name type="scientific">Pycnococcus provasolii</name>
    <dbReference type="NCBI Taxonomy" id="41880"/>
    <lineage>
        <taxon>Eukaryota</taxon>
        <taxon>Viridiplantae</taxon>
        <taxon>Chlorophyta</taxon>
        <taxon>Pseudoscourfieldiophyceae</taxon>
        <taxon>Pseudoscourfieldiales</taxon>
        <taxon>Pycnococcaceae</taxon>
        <taxon>Pycnococcus</taxon>
    </lineage>
</organism>
<evidence type="ECO:0000313" key="3">
    <source>
        <dbReference type="EMBL" id="GHP10298.1"/>
    </source>
</evidence>
<accession>A0A830HTI8</accession>
<proteinExistence type="predicted"/>
<keyword evidence="4" id="KW-1185">Reference proteome</keyword>